<feature type="transmembrane region" description="Helical" evidence="7">
    <location>
        <begin position="103"/>
        <end position="124"/>
    </location>
</feature>
<dbReference type="Pfam" id="PF00528">
    <property type="entry name" value="BPD_transp_1"/>
    <property type="match status" value="1"/>
</dbReference>
<dbReference type="SUPFAM" id="SSF161098">
    <property type="entry name" value="MetI-like"/>
    <property type="match status" value="1"/>
</dbReference>
<dbReference type="CDD" id="cd06261">
    <property type="entry name" value="TM_PBP2"/>
    <property type="match status" value="1"/>
</dbReference>
<proteinExistence type="inferred from homology"/>
<sequence>MSQGNVRPGDAARSERRGFRISTLANTVILALFASLFLMPVLLTAVNSIMTEQEIQQNNAALGKLDADTFVNLKWIPDTVSLEQFKTILIGTPQFLRMFWNSVFLVVPMILGQAVVASLAAYAFTKLRFRGRDALFYVYLLTMLMPFQVTMVPNYIVADWLGWINTPASIIGPGIFAAFGVFLMRQFLMNIPYAYIEAGKMDGAGHLRIFTSILLPMIKPGAAALVLLLFVDYWNMVEQPLIFLHDTIKQPLSVYLSRLRGDYIGIAYASSVIYMAPMILLFLNAEPYFIKGVQLSGIKG</sequence>
<evidence type="ECO:0000256" key="6">
    <source>
        <dbReference type="ARBA" id="ARBA00023136"/>
    </source>
</evidence>
<comment type="caution">
    <text evidence="9">The sequence shown here is derived from an EMBL/GenBank/DDBJ whole genome shotgun (WGS) entry which is preliminary data.</text>
</comment>
<accession>A0A3A3GP14</accession>
<dbReference type="PROSITE" id="PS50928">
    <property type="entry name" value="ABC_TM1"/>
    <property type="match status" value="1"/>
</dbReference>
<keyword evidence="4 7" id="KW-0812">Transmembrane</keyword>
<dbReference type="PANTHER" id="PTHR43744:SF12">
    <property type="entry name" value="ABC TRANSPORTER PERMEASE PROTEIN MG189-RELATED"/>
    <property type="match status" value="1"/>
</dbReference>
<gene>
    <name evidence="9" type="ORF">DQX05_02140</name>
</gene>
<keyword evidence="6 7" id="KW-0472">Membrane</keyword>
<dbReference type="Proteomes" id="UP000266177">
    <property type="component" value="Unassembled WGS sequence"/>
</dbReference>
<keyword evidence="2 7" id="KW-0813">Transport</keyword>
<dbReference type="PANTHER" id="PTHR43744">
    <property type="entry name" value="ABC TRANSPORTER PERMEASE PROTEIN MG189-RELATED-RELATED"/>
    <property type="match status" value="1"/>
</dbReference>
<dbReference type="AlphaFoldDB" id="A0A3A3GP14"/>
<feature type="transmembrane region" description="Helical" evidence="7">
    <location>
        <begin position="263"/>
        <end position="283"/>
    </location>
</feature>
<feature type="domain" description="ABC transmembrane type-1" evidence="8">
    <location>
        <begin position="99"/>
        <end position="285"/>
    </location>
</feature>
<dbReference type="InterPro" id="IPR000515">
    <property type="entry name" value="MetI-like"/>
</dbReference>
<evidence type="ECO:0000256" key="4">
    <source>
        <dbReference type="ARBA" id="ARBA00022692"/>
    </source>
</evidence>
<keyword evidence="3" id="KW-1003">Cell membrane</keyword>
<keyword evidence="5 7" id="KW-1133">Transmembrane helix</keyword>
<evidence type="ECO:0000256" key="7">
    <source>
        <dbReference type="RuleBase" id="RU363032"/>
    </source>
</evidence>
<evidence type="ECO:0000313" key="10">
    <source>
        <dbReference type="Proteomes" id="UP000266177"/>
    </source>
</evidence>
<protein>
    <submittedName>
        <fullName evidence="9">Carbohydrate ABC transporter permease</fullName>
    </submittedName>
</protein>
<dbReference type="EMBL" id="QYZD01000001">
    <property type="protein sequence ID" value="RJG26845.1"/>
    <property type="molecule type" value="Genomic_DNA"/>
</dbReference>
<organism evidence="9 10">
    <name type="scientific">Paenibacillus thiaminolyticus</name>
    <name type="common">Bacillus thiaminolyticus</name>
    <dbReference type="NCBI Taxonomy" id="49283"/>
    <lineage>
        <taxon>Bacteria</taxon>
        <taxon>Bacillati</taxon>
        <taxon>Bacillota</taxon>
        <taxon>Bacilli</taxon>
        <taxon>Bacillales</taxon>
        <taxon>Paenibacillaceae</taxon>
        <taxon>Paenibacillus</taxon>
    </lineage>
</organism>
<comment type="similarity">
    <text evidence="7">Belongs to the binding-protein-dependent transport system permease family.</text>
</comment>
<name>A0A3A3GP14_PANTH</name>
<comment type="subcellular location">
    <subcellularLocation>
        <location evidence="1 7">Cell membrane</location>
        <topology evidence="1 7">Multi-pass membrane protein</topology>
    </subcellularLocation>
</comment>
<dbReference type="OrthoDB" id="9771544at2"/>
<feature type="transmembrane region" description="Helical" evidence="7">
    <location>
        <begin position="21"/>
        <end position="43"/>
    </location>
</feature>
<dbReference type="Gene3D" id="1.10.3720.10">
    <property type="entry name" value="MetI-like"/>
    <property type="match status" value="1"/>
</dbReference>
<evidence type="ECO:0000256" key="5">
    <source>
        <dbReference type="ARBA" id="ARBA00022989"/>
    </source>
</evidence>
<evidence type="ECO:0000313" key="9">
    <source>
        <dbReference type="EMBL" id="RJG26845.1"/>
    </source>
</evidence>
<dbReference type="RefSeq" id="WP_119790448.1">
    <property type="nucleotide sequence ID" value="NZ_QYZD01000001.1"/>
</dbReference>
<evidence type="ECO:0000256" key="1">
    <source>
        <dbReference type="ARBA" id="ARBA00004651"/>
    </source>
</evidence>
<reference evidence="9 10" key="1">
    <citation type="submission" date="2018-09" db="EMBL/GenBank/DDBJ databases">
        <title>Paenibacillus SK2017-BO5.</title>
        <authorList>
            <person name="Piskunova J.V."/>
            <person name="Dubiley S.A."/>
            <person name="Severinov K.V."/>
        </authorList>
    </citation>
    <scope>NUCLEOTIDE SEQUENCE [LARGE SCALE GENOMIC DNA]</scope>
    <source>
        <strain evidence="9 10">BO5</strain>
    </source>
</reference>
<evidence type="ECO:0000259" key="8">
    <source>
        <dbReference type="PROSITE" id="PS50928"/>
    </source>
</evidence>
<feature type="transmembrane region" description="Helical" evidence="7">
    <location>
        <begin position="136"/>
        <end position="156"/>
    </location>
</feature>
<feature type="transmembrane region" description="Helical" evidence="7">
    <location>
        <begin position="168"/>
        <end position="188"/>
    </location>
</feature>
<evidence type="ECO:0000256" key="2">
    <source>
        <dbReference type="ARBA" id="ARBA00022448"/>
    </source>
</evidence>
<dbReference type="InterPro" id="IPR035906">
    <property type="entry name" value="MetI-like_sf"/>
</dbReference>
<evidence type="ECO:0000256" key="3">
    <source>
        <dbReference type="ARBA" id="ARBA00022475"/>
    </source>
</evidence>
<dbReference type="GO" id="GO:0005886">
    <property type="term" value="C:plasma membrane"/>
    <property type="evidence" value="ECO:0007669"/>
    <property type="project" value="UniProtKB-SubCell"/>
</dbReference>
<feature type="transmembrane region" description="Helical" evidence="7">
    <location>
        <begin position="209"/>
        <end position="231"/>
    </location>
</feature>
<dbReference type="GO" id="GO:0055085">
    <property type="term" value="P:transmembrane transport"/>
    <property type="evidence" value="ECO:0007669"/>
    <property type="project" value="InterPro"/>
</dbReference>